<dbReference type="STRING" id="1423740.FC36_GL000490"/>
<dbReference type="InterPro" id="IPR009343">
    <property type="entry name" value="DUF1002"/>
</dbReference>
<dbReference type="EMBL" id="AZFH01000102">
    <property type="protein sequence ID" value="KRL79455.1"/>
    <property type="molecule type" value="Genomic_DNA"/>
</dbReference>
<evidence type="ECO:0000313" key="2">
    <source>
        <dbReference type="Proteomes" id="UP000051048"/>
    </source>
</evidence>
<dbReference type="PATRIC" id="fig|1423740.3.peg.530"/>
<protein>
    <recommendedName>
        <fullName evidence="3">Extracellular protein</fullName>
    </recommendedName>
</protein>
<reference evidence="1 2" key="1">
    <citation type="journal article" date="2015" name="Genome Announc.">
        <title>Expanding the biotechnology potential of lactobacilli through comparative genomics of 213 strains and associated genera.</title>
        <authorList>
            <person name="Sun Z."/>
            <person name="Harris H.M."/>
            <person name="McCann A."/>
            <person name="Guo C."/>
            <person name="Argimon S."/>
            <person name="Zhang W."/>
            <person name="Yang X."/>
            <person name="Jeffery I.B."/>
            <person name="Cooney J.C."/>
            <person name="Kagawa T.F."/>
            <person name="Liu W."/>
            <person name="Song Y."/>
            <person name="Salvetti E."/>
            <person name="Wrobel A."/>
            <person name="Rasinkangas P."/>
            <person name="Parkhill J."/>
            <person name="Rea M.C."/>
            <person name="O'Sullivan O."/>
            <person name="Ritari J."/>
            <person name="Douillard F.P."/>
            <person name="Paul Ross R."/>
            <person name="Yang R."/>
            <person name="Briner A.E."/>
            <person name="Felis G.E."/>
            <person name="de Vos W.M."/>
            <person name="Barrangou R."/>
            <person name="Klaenhammer T.R."/>
            <person name="Caufield P.W."/>
            <person name="Cui Y."/>
            <person name="Zhang H."/>
            <person name="O'Toole P.W."/>
        </authorList>
    </citation>
    <scope>NUCLEOTIDE SEQUENCE [LARGE SCALE GENOMIC DNA]</scope>
    <source>
        <strain evidence="1 2">DSM 15833</strain>
    </source>
</reference>
<sequence length="330" mass="35018">MKHKLLVTRLILIATLFCGFLTLPIKALAVDANSADGTTTHTLSKSYVVYGAGVAKELYSKIDEVLGTDSNFQTLTSTAADYRTYISSGSSTTDAAMISSVAIAPGDPGSGVKVNIQNYNGQNNITTVTSQQYAMVAQMAGVTDVTIVVTANRAVSGEAALTGVYKAFAQDGVTLNSKNTTTANNMLSATQDAIKENSGDATYPGKLMAAVGDTTKEISQEKQKGNTLTATDIKQILEEALAKRDIDQQTSSNSITNIVNVLVNFQSAPISSSKKYVTNISNTINNVKNSTGNLMNKAKDWANSEAGHKLASDAQGWFSRLIAWIQSLFN</sequence>
<proteinExistence type="predicted"/>
<comment type="caution">
    <text evidence="1">The sequence shown here is derived from an EMBL/GenBank/DDBJ whole genome shotgun (WGS) entry which is preliminary data.</text>
</comment>
<dbReference type="Proteomes" id="UP000051048">
    <property type="component" value="Unassembled WGS sequence"/>
</dbReference>
<gene>
    <name evidence="1" type="ORF">FC36_GL000490</name>
</gene>
<dbReference type="AlphaFoldDB" id="A0A0R1TDJ2"/>
<dbReference type="OrthoDB" id="9810153at2"/>
<dbReference type="RefSeq" id="WP_025020684.1">
    <property type="nucleotide sequence ID" value="NZ_AZFH01000102.1"/>
</dbReference>
<dbReference type="Pfam" id="PF06207">
    <property type="entry name" value="DUF1002"/>
    <property type="match status" value="1"/>
</dbReference>
<evidence type="ECO:0000313" key="1">
    <source>
        <dbReference type="EMBL" id="KRL79455.1"/>
    </source>
</evidence>
<evidence type="ECO:0008006" key="3">
    <source>
        <dbReference type="Google" id="ProtNLM"/>
    </source>
</evidence>
<organism evidence="1 2">
    <name type="scientific">Ligilactobacillus equi DSM 15833 = JCM 10991</name>
    <dbReference type="NCBI Taxonomy" id="1423740"/>
    <lineage>
        <taxon>Bacteria</taxon>
        <taxon>Bacillati</taxon>
        <taxon>Bacillota</taxon>
        <taxon>Bacilli</taxon>
        <taxon>Lactobacillales</taxon>
        <taxon>Lactobacillaceae</taxon>
        <taxon>Ligilactobacillus</taxon>
    </lineage>
</organism>
<name>A0A0R1TDJ2_9LACO</name>
<accession>A0A0R1TDJ2</accession>